<evidence type="ECO:0000256" key="4">
    <source>
        <dbReference type="ARBA" id="ARBA00022729"/>
    </source>
</evidence>
<evidence type="ECO:0000256" key="1">
    <source>
        <dbReference type="ARBA" id="ARBA00011970"/>
    </source>
</evidence>
<dbReference type="PANTHER" id="PTHR20961">
    <property type="entry name" value="GLYCOSYLTRANSFERASE"/>
    <property type="match status" value="1"/>
</dbReference>
<evidence type="ECO:0000256" key="2">
    <source>
        <dbReference type="ARBA" id="ARBA00022676"/>
    </source>
</evidence>
<dbReference type="Pfam" id="PF04577">
    <property type="entry name" value="Glyco_transf_61"/>
    <property type="match status" value="1"/>
</dbReference>
<dbReference type="InterPro" id="IPR007657">
    <property type="entry name" value="Glycosyltransferase_61"/>
</dbReference>
<dbReference type="STRING" id="6290.A0A0N4WFI1"/>
<organism evidence="14">
    <name type="scientific">Haemonchus placei</name>
    <name type="common">Barber's pole worm</name>
    <dbReference type="NCBI Taxonomy" id="6290"/>
    <lineage>
        <taxon>Eukaryota</taxon>
        <taxon>Metazoa</taxon>
        <taxon>Ecdysozoa</taxon>
        <taxon>Nematoda</taxon>
        <taxon>Chromadorea</taxon>
        <taxon>Rhabditida</taxon>
        <taxon>Rhabditina</taxon>
        <taxon>Rhabditomorpha</taxon>
        <taxon>Strongyloidea</taxon>
        <taxon>Trichostrongylidae</taxon>
        <taxon>Haemonchus</taxon>
    </lineage>
</organism>
<evidence type="ECO:0000313" key="14">
    <source>
        <dbReference type="WBParaSite" id="HPLM_0000947801-mRNA-1"/>
    </source>
</evidence>
<reference evidence="14" key="1">
    <citation type="submission" date="2017-02" db="UniProtKB">
        <authorList>
            <consortium name="WormBaseParasite"/>
        </authorList>
    </citation>
    <scope>IDENTIFICATION</scope>
</reference>
<gene>
    <name evidence="12" type="ORF">HPLM_LOCUS9470</name>
</gene>
<evidence type="ECO:0000313" key="13">
    <source>
        <dbReference type="Proteomes" id="UP000268014"/>
    </source>
</evidence>
<dbReference type="WBParaSite" id="HPLM_0000947801-mRNA-1">
    <property type="protein sequence ID" value="HPLM_0000947801-mRNA-1"/>
    <property type="gene ID" value="HPLM_0000947801"/>
</dbReference>
<dbReference type="Proteomes" id="UP000268014">
    <property type="component" value="Unassembled WGS sequence"/>
</dbReference>
<evidence type="ECO:0000256" key="6">
    <source>
        <dbReference type="ARBA" id="ARBA00023180"/>
    </source>
</evidence>
<evidence type="ECO:0000313" key="12">
    <source>
        <dbReference type="EMBL" id="VDO37577.1"/>
    </source>
</evidence>
<proteinExistence type="predicted"/>
<keyword evidence="2" id="KW-0328">Glycosyltransferase</keyword>
<dbReference type="GO" id="GO:0005788">
    <property type="term" value="C:endoplasmic reticulum lumen"/>
    <property type="evidence" value="ECO:0007669"/>
    <property type="project" value="TreeGrafter"/>
</dbReference>
<dbReference type="InterPro" id="IPR049625">
    <property type="entry name" value="Glyco_transf_61_cat"/>
</dbReference>
<evidence type="ECO:0000256" key="5">
    <source>
        <dbReference type="ARBA" id="ARBA00022824"/>
    </source>
</evidence>
<protein>
    <recommendedName>
        <fullName evidence="7">EGF domain-specific O-linked N-acetylglucosamine transferase</fullName>
        <ecNumber evidence="1">2.4.1.255</ecNumber>
    </recommendedName>
    <alternativeName>
        <fullName evidence="8">Extracellular O-linked N-acetylglucosamine transferase</fullName>
    </alternativeName>
</protein>
<comment type="catalytic activity">
    <reaction evidence="9">
        <text>L-seryl-[protein] + UDP-N-acetyl-alpha-D-glucosamine = 3-O-(N-acetyl-beta-D-glucosaminyl)-L-seryl-[protein] + UDP + H(+)</text>
        <dbReference type="Rhea" id="RHEA:48904"/>
        <dbReference type="Rhea" id="RHEA-COMP:9863"/>
        <dbReference type="Rhea" id="RHEA-COMP:12251"/>
        <dbReference type="ChEBI" id="CHEBI:15378"/>
        <dbReference type="ChEBI" id="CHEBI:29999"/>
        <dbReference type="ChEBI" id="CHEBI:57705"/>
        <dbReference type="ChEBI" id="CHEBI:58223"/>
        <dbReference type="ChEBI" id="CHEBI:90838"/>
        <dbReference type="EC" id="2.4.1.255"/>
    </reaction>
</comment>
<dbReference type="EMBL" id="UZAF01017067">
    <property type="protein sequence ID" value="VDO37577.1"/>
    <property type="molecule type" value="Genomic_DNA"/>
</dbReference>
<dbReference type="OMA" id="VLMQVEY"/>
<keyword evidence="5" id="KW-0256">Endoplasmic reticulum</keyword>
<dbReference type="GO" id="GO:0097363">
    <property type="term" value="F:protein O-acetylglucosaminyltransferase activity"/>
    <property type="evidence" value="ECO:0007669"/>
    <property type="project" value="UniProtKB-EC"/>
</dbReference>
<accession>A0A0N4WFI1</accession>
<name>A0A0N4WFI1_HAEPC</name>
<evidence type="ECO:0000259" key="11">
    <source>
        <dbReference type="Pfam" id="PF04577"/>
    </source>
</evidence>
<evidence type="ECO:0000256" key="9">
    <source>
        <dbReference type="ARBA" id="ARBA00048317"/>
    </source>
</evidence>
<keyword evidence="3" id="KW-0808">Transferase</keyword>
<keyword evidence="6" id="KW-0325">Glycoprotein</keyword>
<comment type="catalytic activity">
    <reaction evidence="10">
        <text>L-threonyl-[protein] + UDP-N-acetyl-alpha-D-glucosamine = 3-O-(N-acetyl-beta-D-glucosaminyl)-L-threonyl-[protein] + UDP + H(+)</text>
        <dbReference type="Rhea" id="RHEA:48908"/>
        <dbReference type="Rhea" id="RHEA-COMP:11060"/>
        <dbReference type="Rhea" id="RHEA-COMP:12252"/>
        <dbReference type="ChEBI" id="CHEBI:15378"/>
        <dbReference type="ChEBI" id="CHEBI:30013"/>
        <dbReference type="ChEBI" id="CHEBI:57705"/>
        <dbReference type="ChEBI" id="CHEBI:58223"/>
        <dbReference type="ChEBI" id="CHEBI:90840"/>
        <dbReference type="EC" id="2.4.1.255"/>
    </reaction>
</comment>
<keyword evidence="13" id="KW-1185">Reference proteome</keyword>
<dbReference type="EC" id="2.4.1.255" evidence="1"/>
<reference evidence="12 13" key="2">
    <citation type="submission" date="2018-11" db="EMBL/GenBank/DDBJ databases">
        <authorList>
            <consortium name="Pathogen Informatics"/>
        </authorList>
    </citation>
    <scope>NUCLEOTIDE SEQUENCE [LARGE SCALE GENOMIC DNA]</scope>
    <source>
        <strain evidence="12 13">MHpl1</strain>
    </source>
</reference>
<evidence type="ECO:0000256" key="7">
    <source>
        <dbReference type="ARBA" id="ARBA00040944"/>
    </source>
</evidence>
<dbReference type="AlphaFoldDB" id="A0A0N4WFI1"/>
<evidence type="ECO:0000256" key="8">
    <source>
        <dbReference type="ARBA" id="ARBA00042574"/>
    </source>
</evidence>
<dbReference type="OrthoDB" id="529273at2759"/>
<feature type="domain" description="Glycosyltransferase 61 catalytic" evidence="11">
    <location>
        <begin position="4"/>
        <end position="54"/>
    </location>
</feature>
<dbReference type="PANTHER" id="PTHR20961:SF148">
    <property type="entry name" value="EGF DOMAIN-SPECIFIC O-LINKED N-ACETYLGLUCOSAMINE TRANSFERASE"/>
    <property type="match status" value="1"/>
</dbReference>
<sequence length="167" mass="19275">LKKALETISNITVTVVDYNGKVPFLEQLASTHNSDVFIGMHGAGLTHLLFLPDWGAIMELYNCDDRNCYKDLARLRGVKYFTWAPEKVILFPFDVSLPRILGYIRTTFLQHHLIYPENDGLHPQTGNPHKKFTNYRFDPDEFVRQVKMVSSALHLAHLKYILCERSP</sequence>
<evidence type="ECO:0000256" key="3">
    <source>
        <dbReference type="ARBA" id="ARBA00022679"/>
    </source>
</evidence>
<evidence type="ECO:0000256" key="10">
    <source>
        <dbReference type="ARBA" id="ARBA00049432"/>
    </source>
</evidence>
<keyword evidence="4" id="KW-0732">Signal</keyword>